<protein>
    <submittedName>
        <fullName evidence="2">Uncharacterized protein</fullName>
    </submittedName>
</protein>
<comment type="caution">
    <text evidence="2">The sequence shown here is derived from an EMBL/GenBank/DDBJ whole genome shotgun (WGS) entry which is preliminary data.</text>
</comment>
<dbReference type="Pfam" id="PF19457">
    <property type="entry name" value="DUF5994"/>
    <property type="match status" value="1"/>
</dbReference>
<organism evidence="2 3">
    <name type="scientific">Mycolicibacterium flavescens</name>
    <name type="common">Mycobacterium flavescens</name>
    <dbReference type="NCBI Taxonomy" id="1776"/>
    <lineage>
        <taxon>Bacteria</taxon>
        <taxon>Bacillati</taxon>
        <taxon>Actinomycetota</taxon>
        <taxon>Actinomycetes</taxon>
        <taxon>Mycobacteriales</taxon>
        <taxon>Mycobacteriaceae</taxon>
        <taxon>Mycolicibacterium</taxon>
    </lineage>
</organism>
<dbReference type="EMBL" id="MIHA01000019">
    <property type="protein sequence ID" value="ODQ87832.1"/>
    <property type="molecule type" value="Genomic_DNA"/>
</dbReference>
<dbReference type="Proteomes" id="UP000094053">
    <property type="component" value="Unassembled WGS sequence"/>
</dbReference>
<sequence>MRLRLKPCRVPTGDVIGAWWPRSIELVAELSALVGRLESRWGRVDRVVYDRNLWAPGPPEMTVGGHTVHLHGSWDRAVNIVSLCGPVFGTRALLVVPPCTDPVRAYSAVVTAADPDDCSTTDELLGIGAHEAEERHLAQIAQQRWESEGGALKTPSRGLGHHP</sequence>
<dbReference type="STRING" id="1776.BHQ18_22015"/>
<evidence type="ECO:0000313" key="3">
    <source>
        <dbReference type="Proteomes" id="UP000094053"/>
    </source>
</evidence>
<evidence type="ECO:0000313" key="2">
    <source>
        <dbReference type="EMBL" id="ODQ87832.1"/>
    </source>
</evidence>
<feature type="region of interest" description="Disordered" evidence="1">
    <location>
        <begin position="144"/>
        <end position="163"/>
    </location>
</feature>
<accession>A0A1E3REF4</accession>
<reference evidence="3" key="1">
    <citation type="submission" date="2016-09" db="EMBL/GenBank/DDBJ databases">
        <authorList>
            <person name="Greninger A.L."/>
            <person name="Jerome K.R."/>
            <person name="Mcnair B."/>
            <person name="Wallis C."/>
            <person name="Fang F."/>
        </authorList>
    </citation>
    <scope>NUCLEOTIDE SEQUENCE [LARGE SCALE GENOMIC DNA]</scope>
    <source>
        <strain evidence="3">M6</strain>
    </source>
</reference>
<dbReference type="OrthoDB" id="3785441at2"/>
<dbReference type="AlphaFoldDB" id="A0A1E3REF4"/>
<evidence type="ECO:0000256" key="1">
    <source>
        <dbReference type="SAM" id="MobiDB-lite"/>
    </source>
</evidence>
<name>A0A1E3REF4_MYCFV</name>
<keyword evidence="3" id="KW-1185">Reference proteome</keyword>
<dbReference type="InterPro" id="IPR046036">
    <property type="entry name" value="DUF5994"/>
</dbReference>
<gene>
    <name evidence="2" type="ORF">BHQ18_22015</name>
</gene>
<proteinExistence type="predicted"/>